<name>A0ACB9CY12_CICIN</name>
<reference evidence="2" key="1">
    <citation type="journal article" date="2022" name="Mol. Ecol. Resour.">
        <title>The genomes of chicory, endive, great burdock and yacon provide insights into Asteraceae palaeo-polyploidization history and plant inulin production.</title>
        <authorList>
            <person name="Fan W."/>
            <person name="Wang S."/>
            <person name="Wang H."/>
            <person name="Wang A."/>
            <person name="Jiang F."/>
            <person name="Liu H."/>
            <person name="Zhao H."/>
            <person name="Xu D."/>
            <person name="Zhang Y."/>
        </authorList>
    </citation>
    <scope>NUCLEOTIDE SEQUENCE [LARGE SCALE GENOMIC DNA]</scope>
    <source>
        <strain evidence="2">cv. Punajuju</strain>
    </source>
</reference>
<dbReference type="EMBL" id="CM042013">
    <property type="protein sequence ID" value="KAI3739185.1"/>
    <property type="molecule type" value="Genomic_DNA"/>
</dbReference>
<sequence length="371" mass="42273">MLLFIMADVMGRGGDGAGDPPLPPWRGAGLHEMDGVPARRKTRGKAKNLELQRHREKTGQKFTLEFDRATTYTTVGRPYDLLVREVGIYMWNNMSFDRKDWNTVTRAEKDALVQHLKRNFDFDAIEDDCERMHLKGGVDAVLMKRYRDRKSDAKVKFDEAGGYNDIDRARAHPPEGMLLQNWNKTIDFFCTPEYRRRSDANKGTRQKQQYTNRGGTSTYTNACFKSGRKKIEQFMKAHTRKDGTWDSDLAYQQYIELEREFELLNDPTPEPAKEVGVFEKVLGSRRGHYKGIGRKPPVTPTIPPHFDVGQPSQEAPTKDALAQMLEDPRHRDALAEFLRTYTPGYGGGTSKGAGDTQGDEGDQDDQDDDLE</sequence>
<comment type="caution">
    <text evidence="1">The sequence shown here is derived from an EMBL/GenBank/DDBJ whole genome shotgun (WGS) entry which is preliminary data.</text>
</comment>
<accession>A0ACB9CY12</accession>
<reference evidence="1 2" key="2">
    <citation type="journal article" date="2022" name="Mol. Ecol. Resour.">
        <title>The genomes of chicory, endive, great burdock and yacon provide insights into Asteraceae paleo-polyploidization history and plant inulin production.</title>
        <authorList>
            <person name="Fan W."/>
            <person name="Wang S."/>
            <person name="Wang H."/>
            <person name="Wang A."/>
            <person name="Jiang F."/>
            <person name="Liu H."/>
            <person name="Zhao H."/>
            <person name="Xu D."/>
            <person name="Zhang Y."/>
        </authorList>
    </citation>
    <scope>NUCLEOTIDE SEQUENCE [LARGE SCALE GENOMIC DNA]</scope>
    <source>
        <strain evidence="2">cv. Punajuju</strain>
        <tissue evidence="1">Leaves</tissue>
    </source>
</reference>
<proteinExistence type="predicted"/>
<protein>
    <submittedName>
        <fullName evidence="1">Uncharacterized protein</fullName>
    </submittedName>
</protein>
<dbReference type="Proteomes" id="UP001055811">
    <property type="component" value="Linkage Group LG05"/>
</dbReference>
<evidence type="ECO:0000313" key="2">
    <source>
        <dbReference type="Proteomes" id="UP001055811"/>
    </source>
</evidence>
<keyword evidence="2" id="KW-1185">Reference proteome</keyword>
<organism evidence="1 2">
    <name type="scientific">Cichorium intybus</name>
    <name type="common">Chicory</name>
    <dbReference type="NCBI Taxonomy" id="13427"/>
    <lineage>
        <taxon>Eukaryota</taxon>
        <taxon>Viridiplantae</taxon>
        <taxon>Streptophyta</taxon>
        <taxon>Embryophyta</taxon>
        <taxon>Tracheophyta</taxon>
        <taxon>Spermatophyta</taxon>
        <taxon>Magnoliopsida</taxon>
        <taxon>eudicotyledons</taxon>
        <taxon>Gunneridae</taxon>
        <taxon>Pentapetalae</taxon>
        <taxon>asterids</taxon>
        <taxon>campanulids</taxon>
        <taxon>Asterales</taxon>
        <taxon>Asteraceae</taxon>
        <taxon>Cichorioideae</taxon>
        <taxon>Cichorieae</taxon>
        <taxon>Cichoriinae</taxon>
        <taxon>Cichorium</taxon>
    </lineage>
</organism>
<evidence type="ECO:0000313" key="1">
    <source>
        <dbReference type="EMBL" id="KAI3739185.1"/>
    </source>
</evidence>
<gene>
    <name evidence="1" type="ORF">L2E82_29583</name>
</gene>